<protein>
    <submittedName>
        <fullName evidence="1">Rrf2 family transcriptional regulator</fullName>
    </submittedName>
</protein>
<proteinExistence type="predicted"/>
<dbReference type="InterPro" id="IPR030489">
    <property type="entry name" value="TR_Rrf2-type_CS"/>
</dbReference>
<name>A0ABS2WL21_9BACL</name>
<organism evidence="1 2">
    <name type="scientific">Polycladomyces zharkentensis</name>
    <dbReference type="NCBI Taxonomy" id="2807616"/>
    <lineage>
        <taxon>Bacteria</taxon>
        <taxon>Bacillati</taxon>
        <taxon>Bacillota</taxon>
        <taxon>Bacilli</taxon>
        <taxon>Bacillales</taxon>
        <taxon>Thermoactinomycetaceae</taxon>
        <taxon>Polycladomyces</taxon>
    </lineage>
</organism>
<accession>A0ABS2WL21</accession>
<dbReference type="PANTHER" id="PTHR33221">
    <property type="entry name" value="WINGED HELIX-TURN-HELIX TRANSCRIPTIONAL REGULATOR, RRF2 FAMILY"/>
    <property type="match status" value="1"/>
</dbReference>
<dbReference type="SUPFAM" id="SSF46785">
    <property type="entry name" value="Winged helix' DNA-binding domain"/>
    <property type="match status" value="1"/>
</dbReference>
<sequence length="166" mass="18996">MQFSVGVEYALHCLLHLIDQPSNQSIGIKQLAQYQGVSETYLGKVFTRLKKAGIVTSTPGVKGGYQLARNPEKITFLDVVEALEGKTPLFQCKEIRQNCVIYKDQPAPDWMVQDPCLIQCVMHEAEQKMKSYLATKTLAWLHEELNRKIPDQIQTKKREWFKQALS</sequence>
<dbReference type="EMBL" id="JAFHAP010000010">
    <property type="protein sequence ID" value="MBN2910233.1"/>
    <property type="molecule type" value="Genomic_DNA"/>
</dbReference>
<dbReference type="RefSeq" id="WP_205495982.1">
    <property type="nucleotide sequence ID" value="NZ_JAFHAP010000010.1"/>
</dbReference>
<dbReference type="Gene3D" id="1.10.10.10">
    <property type="entry name" value="Winged helix-like DNA-binding domain superfamily/Winged helix DNA-binding domain"/>
    <property type="match status" value="1"/>
</dbReference>
<evidence type="ECO:0000313" key="2">
    <source>
        <dbReference type="Proteomes" id="UP001177120"/>
    </source>
</evidence>
<dbReference type="Pfam" id="PF02082">
    <property type="entry name" value="Rrf2"/>
    <property type="match status" value="1"/>
</dbReference>
<keyword evidence="2" id="KW-1185">Reference proteome</keyword>
<comment type="caution">
    <text evidence="1">The sequence shown here is derived from an EMBL/GenBank/DDBJ whole genome shotgun (WGS) entry which is preliminary data.</text>
</comment>
<dbReference type="PROSITE" id="PS01332">
    <property type="entry name" value="HTH_RRF2_1"/>
    <property type="match status" value="1"/>
</dbReference>
<evidence type="ECO:0000313" key="1">
    <source>
        <dbReference type="EMBL" id="MBN2910233.1"/>
    </source>
</evidence>
<dbReference type="PANTHER" id="PTHR33221:SF9">
    <property type="entry name" value="RRF2 FAMILY PROTEIN"/>
    <property type="match status" value="1"/>
</dbReference>
<dbReference type="NCBIfam" id="TIGR00738">
    <property type="entry name" value="rrf2_super"/>
    <property type="match status" value="1"/>
</dbReference>
<dbReference type="Proteomes" id="UP001177120">
    <property type="component" value="Unassembled WGS sequence"/>
</dbReference>
<dbReference type="InterPro" id="IPR000944">
    <property type="entry name" value="Tscrpt_reg_Rrf2"/>
</dbReference>
<dbReference type="PROSITE" id="PS51197">
    <property type="entry name" value="HTH_RRF2_2"/>
    <property type="match status" value="1"/>
</dbReference>
<dbReference type="InterPro" id="IPR036390">
    <property type="entry name" value="WH_DNA-bd_sf"/>
</dbReference>
<gene>
    <name evidence="1" type="ORF">JQC72_12045</name>
</gene>
<reference evidence="1" key="1">
    <citation type="journal article" date="2024" name="Int. J. Syst. Evol. Microbiol.">
        <title>Polycladomyces zharkentensis sp. nov., a novel thermophilic cellulose- and starch-degrading member of the Bacillota from a geothermal aquifer in Kazakhstan.</title>
        <authorList>
            <person name="Mashzhan A."/>
            <person name="Kistaubayeva A."/>
            <person name="Javier-Lopez R."/>
            <person name="Bissenova U."/>
            <person name="Bissenbay A."/>
            <person name="Birkeland N.K."/>
        </authorList>
    </citation>
    <scope>NUCLEOTIDE SEQUENCE</scope>
    <source>
        <strain evidence="1">ZKZ2T</strain>
    </source>
</reference>
<dbReference type="InterPro" id="IPR036388">
    <property type="entry name" value="WH-like_DNA-bd_sf"/>
</dbReference>